<accession>A0ABU2RSK3</accession>
<dbReference type="EMBL" id="JAVREX010000017">
    <property type="protein sequence ID" value="MDT0431810.1"/>
    <property type="molecule type" value="Genomic_DNA"/>
</dbReference>
<dbReference type="RefSeq" id="WP_014046565.1">
    <property type="nucleotide sequence ID" value="NZ_JAVREX010000017.1"/>
</dbReference>
<feature type="signal peptide" evidence="1">
    <location>
        <begin position="1"/>
        <end position="26"/>
    </location>
</feature>
<protein>
    <submittedName>
        <fullName evidence="2">Peptidase inhibitor family I36 protein</fullName>
    </submittedName>
</protein>
<sequence length="207" mass="21204">MNVARSLAVGIGVAALVATTAGTALASETEPVLPAGVSQEQAAADGKLDPEHLAHKAAKEAEERALGLDRSPSGSLPLVAVRKANGEVELQARTADGTLLAADYPCSSGFACLYYNSGRAGAVFRQGNDGKPLSISNYAGYTFYGTGNGSGQAVKNNAASIQNSRSGKYAVYYLSGYSGPADIALANSGRNLDFTYNENASGQPYTG</sequence>
<dbReference type="Pfam" id="PF03995">
    <property type="entry name" value="Inhibitor_I36"/>
    <property type="match status" value="1"/>
</dbReference>
<comment type="caution">
    <text evidence="2">The sequence shown here is derived from an EMBL/GenBank/DDBJ whole genome shotgun (WGS) entry which is preliminary data.</text>
</comment>
<evidence type="ECO:0000313" key="2">
    <source>
        <dbReference type="EMBL" id="MDT0431810.1"/>
    </source>
</evidence>
<gene>
    <name evidence="2" type="ORF">RM649_29765</name>
</gene>
<name>A0ABU2RSK3_9ACTN</name>
<keyword evidence="1" id="KW-0732">Signal</keyword>
<feature type="chain" id="PRO_5047454758" evidence="1">
    <location>
        <begin position="27"/>
        <end position="207"/>
    </location>
</feature>
<proteinExistence type="predicted"/>
<evidence type="ECO:0000256" key="1">
    <source>
        <dbReference type="SAM" id="SignalP"/>
    </source>
</evidence>
<evidence type="ECO:0000313" key="3">
    <source>
        <dbReference type="Proteomes" id="UP001183777"/>
    </source>
</evidence>
<reference evidence="3" key="1">
    <citation type="submission" date="2023-07" db="EMBL/GenBank/DDBJ databases">
        <title>30 novel species of actinomycetes from the DSMZ collection.</title>
        <authorList>
            <person name="Nouioui I."/>
        </authorList>
    </citation>
    <scope>NUCLEOTIDE SEQUENCE [LARGE SCALE GENOMIC DNA]</scope>
    <source>
        <strain evidence="3">DSM 41770</strain>
    </source>
</reference>
<dbReference type="Proteomes" id="UP001183777">
    <property type="component" value="Unassembled WGS sequence"/>
</dbReference>
<keyword evidence="3" id="KW-1185">Reference proteome</keyword>
<organism evidence="2 3">
    <name type="scientific">Streptomyces salyersiae</name>
    <dbReference type="NCBI Taxonomy" id="3075530"/>
    <lineage>
        <taxon>Bacteria</taxon>
        <taxon>Bacillati</taxon>
        <taxon>Actinomycetota</taxon>
        <taxon>Actinomycetes</taxon>
        <taxon>Kitasatosporales</taxon>
        <taxon>Streptomycetaceae</taxon>
        <taxon>Streptomyces</taxon>
    </lineage>
</organism>